<dbReference type="Proteomes" id="UP001519460">
    <property type="component" value="Unassembled WGS sequence"/>
</dbReference>
<gene>
    <name evidence="1" type="ORF">BaRGS_00028950</name>
</gene>
<sequence>MNLPALRAEEATFCESYTVNVKPKGFGPNVVRVRRGPNRARTAGVISADGTASASAGAVSFSRARAPRSFYIARFRRSHEHEPASVRACFT</sequence>
<organism evidence="1 2">
    <name type="scientific">Batillaria attramentaria</name>
    <dbReference type="NCBI Taxonomy" id="370345"/>
    <lineage>
        <taxon>Eukaryota</taxon>
        <taxon>Metazoa</taxon>
        <taxon>Spiralia</taxon>
        <taxon>Lophotrochozoa</taxon>
        <taxon>Mollusca</taxon>
        <taxon>Gastropoda</taxon>
        <taxon>Caenogastropoda</taxon>
        <taxon>Sorbeoconcha</taxon>
        <taxon>Cerithioidea</taxon>
        <taxon>Batillariidae</taxon>
        <taxon>Batillaria</taxon>
    </lineage>
</organism>
<evidence type="ECO:0000313" key="2">
    <source>
        <dbReference type="Proteomes" id="UP001519460"/>
    </source>
</evidence>
<dbReference type="EMBL" id="JACVVK020000295">
    <property type="protein sequence ID" value="KAK7479770.1"/>
    <property type="molecule type" value="Genomic_DNA"/>
</dbReference>
<name>A0ABD0JYV4_9CAEN</name>
<keyword evidence="2" id="KW-1185">Reference proteome</keyword>
<accession>A0ABD0JYV4</accession>
<comment type="caution">
    <text evidence="1">The sequence shown here is derived from an EMBL/GenBank/DDBJ whole genome shotgun (WGS) entry which is preliminary data.</text>
</comment>
<proteinExistence type="predicted"/>
<dbReference type="AlphaFoldDB" id="A0ABD0JYV4"/>
<evidence type="ECO:0000313" key="1">
    <source>
        <dbReference type="EMBL" id="KAK7479770.1"/>
    </source>
</evidence>
<reference evidence="1 2" key="1">
    <citation type="journal article" date="2023" name="Sci. Data">
        <title>Genome assembly of the Korean intertidal mud-creeper Batillaria attramentaria.</title>
        <authorList>
            <person name="Patra A.K."/>
            <person name="Ho P.T."/>
            <person name="Jun S."/>
            <person name="Lee S.J."/>
            <person name="Kim Y."/>
            <person name="Won Y.J."/>
        </authorList>
    </citation>
    <scope>NUCLEOTIDE SEQUENCE [LARGE SCALE GENOMIC DNA]</scope>
    <source>
        <strain evidence="1">Wonlab-2016</strain>
    </source>
</reference>
<protein>
    <submittedName>
        <fullName evidence="1">Uncharacterized protein</fullName>
    </submittedName>
</protein>